<accession>A0A4Y2HYV6</accession>
<protein>
    <recommendedName>
        <fullName evidence="1">Endonuclease/exonuclease/phosphatase domain-containing protein</fullName>
    </recommendedName>
</protein>
<dbReference type="SUPFAM" id="SSF56219">
    <property type="entry name" value="DNase I-like"/>
    <property type="match status" value="1"/>
</dbReference>
<dbReference type="OrthoDB" id="6437148at2759"/>
<dbReference type="GO" id="GO:0003824">
    <property type="term" value="F:catalytic activity"/>
    <property type="evidence" value="ECO:0007669"/>
    <property type="project" value="InterPro"/>
</dbReference>
<feature type="domain" description="Endonuclease/exonuclease/phosphatase" evidence="1">
    <location>
        <begin position="96"/>
        <end position="211"/>
    </location>
</feature>
<keyword evidence="3" id="KW-1185">Reference proteome</keyword>
<dbReference type="InterPro" id="IPR036691">
    <property type="entry name" value="Endo/exonu/phosph_ase_sf"/>
</dbReference>
<dbReference type="Gene3D" id="3.60.10.10">
    <property type="entry name" value="Endonuclease/exonuclease/phosphatase"/>
    <property type="match status" value="1"/>
</dbReference>
<dbReference type="Proteomes" id="UP000499080">
    <property type="component" value="Unassembled WGS sequence"/>
</dbReference>
<dbReference type="InterPro" id="IPR005135">
    <property type="entry name" value="Endo/exonuclease/phosphatase"/>
</dbReference>
<dbReference type="Pfam" id="PF14529">
    <property type="entry name" value="Exo_endo_phos_2"/>
    <property type="match status" value="1"/>
</dbReference>
<reference evidence="2 3" key="1">
    <citation type="journal article" date="2019" name="Sci. Rep.">
        <title>Orb-weaving spider Araneus ventricosus genome elucidates the spidroin gene catalogue.</title>
        <authorList>
            <person name="Kono N."/>
            <person name="Nakamura H."/>
            <person name="Ohtoshi R."/>
            <person name="Moran D.A.P."/>
            <person name="Shinohara A."/>
            <person name="Yoshida Y."/>
            <person name="Fujiwara M."/>
            <person name="Mori M."/>
            <person name="Tomita M."/>
            <person name="Arakawa K."/>
        </authorList>
    </citation>
    <scope>NUCLEOTIDE SEQUENCE [LARGE SCALE GENOMIC DNA]</scope>
</reference>
<dbReference type="AlphaFoldDB" id="A0A4Y2HYV6"/>
<evidence type="ECO:0000313" key="3">
    <source>
        <dbReference type="Proteomes" id="UP000499080"/>
    </source>
</evidence>
<evidence type="ECO:0000259" key="1">
    <source>
        <dbReference type="Pfam" id="PF14529"/>
    </source>
</evidence>
<sequence>MVQFLQVLQINVNHSQAGHSAALMTAGDLKCDFLCVQDPYVVDGTRLGDALGYPMYSSIRFNCVVYCLNSELNCSLKSNTLNTVSIIVHFASYNLCLTNLYFQPKDNIDNLINEISHFGLNNSFDPLVGDFNARSQIWGYGFEDHRGQVISNFISSNNFSICNRKDLGPTFVTDTSQGFPDLTSISTSYQDYLDSWNVLDLDSSTNHKYICVRLAGDFHPSQEFIFKSKYSFKIFLNIFRKDFDYLNSLLGLASSSEDVDHFYKIFFKCICDTAFGAFKKKPLRNSKSFHFWNDSLRLKRNRVTALYLSFQL</sequence>
<gene>
    <name evidence="2" type="ORF">AVEN_203823_1</name>
</gene>
<name>A0A4Y2HYV6_ARAVE</name>
<proteinExistence type="predicted"/>
<organism evidence="2 3">
    <name type="scientific">Araneus ventricosus</name>
    <name type="common">Orbweaver spider</name>
    <name type="synonym">Epeira ventricosa</name>
    <dbReference type="NCBI Taxonomy" id="182803"/>
    <lineage>
        <taxon>Eukaryota</taxon>
        <taxon>Metazoa</taxon>
        <taxon>Ecdysozoa</taxon>
        <taxon>Arthropoda</taxon>
        <taxon>Chelicerata</taxon>
        <taxon>Arachnida</taxon>
        <taxon>Araneae</taxon>
        <taxon>Araneomorphae</taxon>
        <taxon>Entelegynae</taxon>
        <taxon>Araneoidea</taxon>
        <taxon>Araneidae</taxon>
        <taxon>Araneus</taxon>
    </lineage>
</organism>
<evidence type="ECO:0000313" key="2">
    <source>
        <dbReference type="EMBL" id="GBM70697.1"/>
    </source>
</evidence>
<dbReference type="EMBL" id="BGPR01002267">
    <property type="protein sequence ID" value="GBM70697.1"/>
    <property type="molecule type" value="Genomic_DNA"/>
</dbReference>
<comment type="caution">
    <text evidence="2">The sequence shown here is derived from an EMBL/GenBank/DDBJ whole genome shotgun (WGS) entry which is preliminary data.</text>
</comment>